<comment type="caution">
    <text evidence="1">The sequence shown here is derived from an EMBL/GenBank/DDBJ whole genome shotgun (WGS) entry which is preliminary data.</text>
</comment>
<protein>
    <recommendedName>
        <fullName evidence="3">DUF3750 domain-containing protein</fullName>
    </recommendedName>
</protein>
<keyword evidence="2" id="KW-1185">Reference proteome</keyword>
<dbReference type="InterPro" id="IPR022224">
    <property type="entry name" value="DUF3750"/>
</dbReference>
<accession>A0A1Q9B3E4</accession>
<reference evidence="1 2" key="1">
    <citation type="submission" date="2016-09" db="EMBL/GenBank/DDBJ databases">
        <title>Rhizobium sp. nov., a novel species isolated from the rice rhizosphere.</title>
        <authorList>
            <person name="Zhao J."/>
            <person name="Zhang X."/>
        </authorList>
    </citation>
    <scope>NUCLEOTIDE SEQUENCE [LARGE SCALE GENOMIC DNA]</scope>
    <source>
        <strain evidence="1 2">1.7048</strain>
    </source>
</reference>
<sequence length="245" mass="26540">MPLLRLVLVSFLLVYLLPALASAGIWYMRDRPASWREADWTSAGILPPPQADAEPAVYVLSAATGGMKGAVSSHSWIVLKKPGASSYARYDKVGWGTPIRRNAYPADARWYSNPPELVVARRGPEAMALIPKVEAAIAAYPYNQPGAYRLFPGPNSNSFVAHVLRSVPELHAVLPPHAVGRDYLPEGRFFAVDADGRDVHATLYGLIGLSAGWRSGLELHILGLVAGLDLRHPGLKIPAFGRIGF</sequence>
<dbReference type="Pfam" id="PF12570">
    <property type="entry name" value="DUF3750"/>
    <property type="match status" value="1"/>
</dbReference>
<organism evidence="1 2">
    <name type="scientific">Xaviernesmea oryzae</name>
    <dbReference type="NCBI Taxonomy" id="464029"/>
    <lineage>
        <taxon>Bacteria</taxon>
        <taxon>Pseudomonadati</taxon>
        <taxon>Pseudomonadota</taxon>
        <taxon>Alphaproteobacteria</taxon>
        <taxon>Hyphomicrobiales</taxon>
        <taxon>Rhizobiaceae</taxon>
        <taxon>Rhizobium/Agrobacterium group</taxon>
        <taxon>Xaviernesmea</taxon>
    </lineage>
</organism>
<dbReference type="RefSeq" id="WP_075625490.1">
    <property type="nucleotide sequence ID" value="NZ_FOAM01000022.1"/>
</dbReference>
<dbReference type="EMBL" id="MKIP01000024">
    <property type="protein sequence ID" value="OLP62562.1"/>
    <property type="molecule type" value="Genomic_DNA"/>
</dbReference>
<evidence type="ECO:0008006" key="3">
    <source>
        <dbReference type="Google" id="ProtNLM"/>
    </source>
</evidence>
<evidence type="ECO:0000313" key="1">
    <source>
        <dbReference type="EMBL" id="OLP62562.1"/>
    </source>
</evidence>
<evidence type="ECO:0000313" key="2">
    <source>
        <dbReference type="Proteomes" id="UP000186364"/>
    </source>
</evidence>
<dbReference type="Proteomes" id="UP000186364">
    <property type="component" value="Unassembled WGS sequence"/>
</dbReference>
<name>A0A1Q9B3E4_9HYPH</name>
<dbReference type="AlphaFoldDB" id="A0A1Q9B3E4"/>
<dbReference type="OrthoDB" id="199084at2"/>
<proteinExistence type="predicted"/>
<gene>
    <name evidence="1" type="ORF">BJF93_01850</name>
</gene>